<dbReference type="GO" id="GO:0005739">
    <property type="term" value="C:mitochondrion"/>
    <property type="evidence" value="ECO:0007669"/>
    <property type="project" value="TreeGrafter"/>
</dbReference>
<dbReference type="EMBL" id="CADEBD010000249">
    <property type="protein sequence ID" value="CAB3226632.1"/>
    <property type="molecule type" value="Genomic_DNA"/>
</dbReference>
<evidence type="ECO:0000256" key="2">
    <source>
        <dbReference type="SAM" id="Phobius"/>
    </source>
</evidence>
<keyword evidence="2" id="KW-0812">Transmembrane</keyword>
<keyword evidence="2" id="KW-0472">Membrane</keyword>
<evidence type="ECO:0000259" key="3">
    <source>
        <dbReference type="Pfam" id="PF03435"/>
    </source>
</evidence>
<feature type="transmembrane region" description="Helical" evidence="2">
    <location>
        <begin position="275"/>
        <end position="291"/>
    </location>
</feature>
<evidence type="ECO:0000256" key="1">
    <source>
        <dbReference type="ARBA" id="ARBA00038048"/>
    </source>
</evidence>
<proteinExistence type="inferred from homology"/>
<dbReference type="GO" id="GO:0005811">
    <property type="term" value="C:lipid droplet"/>
    <property type="evidence" value="ECO:0007669"/>
    <property type="project" value="TreeGrafter"/>
</dbReference>
<reference evidence="4 5" key="1">
    <citation type="submission" date="2020-04" db="EMBL/GenBank/DDBJ databases">
        <authorList>
            <person name="Wallbank WR R."/>
            <person name="Pardo Diaz C."/>
            <person name="Kozak K."/>
            <person name="Martin S."/>
            <person name="Jiggins C."/>
            <person name="Moest M."/>
            <person name="Warren A I."/>
            <person name="Byers J.R.P. K."/>
            <person name="Montejo-Kovacevich G."/>
            <person name="Yen C E."/>
        </authorList>
    </citation>
    <scope>NUCLEOTIDE SEQUENCE [LARGE SCALE GENOMIC DNA]</scope>
</reference>
<dbReference type="AlphaFoldDB" id="A0A8S0Z2D5"/>
<gene>
    <name evidence="4" type="ORF">APLA_LOCUS2698</name>
</gene>
<keyword evidence="2" id="KW-1133">Transmembrane helix</keyword>
<dbReference type="Proteomes" id="UP000494256">
    <property type="component" value="Unassembled WGS sequence"/>
</dbReference>
<dbReference type="Pfam" id="PF03435">
    <property type="entry name" value="Sacchrp_dh_NADP"/>
    <property type="match status" value="1"/>
</dbReference>
<dbReference type="PANTHER" id="PTHR12286:SF5">
    <property type="entry name" value="SACCHAROPINE DEHYDROGENASE-LIKE OXIDOREDUCTASE"/>
    <property type="match status" value="1"/>
</dbReference>
<dbReference type="SUPFAM" id="SSF51735">
    <property type="entry name" value="NAD(P)-binding Rossmann-fold domains"/>
    <property type="match status" value="1"/>
</dbReference>
<protein>
    <recommendedName>
        <fullName evidence="3">Saccharopine dehydrogenase NADP binding domain-containing protein</fullName>
    </recommendedName>
</protein>
<sequence length="412" mass="46828">MKTRVDILVFGATGFTGKFTVRQLALLTKEKYLDVTWGIAGRSKEKLENLVRDIRNTGLDIKNVPVIECDVDNEESLKNMLRVTKVVINCTGVNIILSPKIVKGCIETRTHYVDISSEIFHILSLYRSYNKPAKNANVLVIPSCGFSSIPIEAGMIHLDKKFKGTLHSVECYVEHFSPTSLPIEPLGHSGTWTSCVHVLLTLKESLSLKKEILPKSKESKAEKIKRPFFFHNNGQLWFPWPGIENDTVQMSQQHLYEESGKKPIHFDAYTTFEKWYYFFIILGMYIYYYLCNFKCFAKLLINYPRVFTFGFISEKGPTNEMTQKLKFRFLLNGIGWEAGDQNCEPTKTMSVKVSGRDPYDSTAIAVIMSAITIIKESSNIPKGGVIMPGAAFYKTDLVDRLMNNGYTIEVLK</sequence>
<dbReference type="PANTHER" id="PTHR12286">
    <property type="entry name" value="SACCHAROPINE DEHYDROGENASE-LIKE OXIDOREDUCTASE"/>
    <property type="match status" value="1"/>
</dbReference>
<accession>A0A8S0Z2D5</accession>
<feature type="domain" description="Saccharopine dehydrogenase NADP binding" evidence="3">
    <location>
        <begin position="7"/>
        <end position="136"/>
    </location>
</feature>
<dbReference type="InterPro" id="IPR005097">
    <property type="entry name" value="Sacchrp_dh_NADP-bd"/>
</dbReference>
<dbReference type="OrthoDB" id="206724at2759"/>
<name>A0A8S0Z2D5_ARCPL</name>
<comment type="similarity">
    <text evidence="1">Belongs to the saccharopine dehydrogenase family.</text>
</comment>
<evidence type="ECO:0000313" key="4">
    <source>
        <dbReference type="EMBL" id="CAB3226632.1"/>
    </source>
</evidence>
<organism evidence="4 5">
    <name type="scientific">Arctia plantaginis</name>
    <name type="common">Wood tiger moth</name>
    <name type="synonym">Phalaena plantaginis</name>
    <dbReference type="NCBI Taxonomy" id="874455"/>
    <lineage>
        <taxon>Eukaryota</taxon>
        <taxon>Metazoa</taxon>
        <taxon>Ecdysozoa</taxon>
        <taxon>Arthropoda</taxon>
        <taxon>Hexapoda</taxon>
        <taxon>Insecta</taxon>
        <taxon>Pterygota</taxon>
        <taxon>Neoptera</taxon>
        <taxon>Endopterygota</taxon>
        <taxon>Lepidoptera</taxon>
        <taxon>Glossata</taxon>
        <taxon>Ditrysia</taxon>
        <taxon>Noctuoidea</taxon>
        <taxon>Erebidae</taxon>
        <taxon>Arctiinae</taxon>
        <taxon>Arctia</taxon>
    </lineage>
</organism>
<dbReference type="InterPro" id="IPR036291">
    <property type="entry name" value="NAD(P)-bd_dom_sf"/>
</dbReference>
<evidence type="ECO:0000313" key="5">
    <source>
        <dbReference type="Proteomes" id="UP000494256"/>
    </source>
</evidence>
<dbReference type="GO" id="GO:0009247">
    <property type="term" value="P:glycolipid biosynthetic process"/>
    <property type="evidence" value="ECO:0007669"/>
    <property type="project" value="TreeGrafter"/>
</dbReference>
<dbReference type="GO" id="GO:0005886">
    <property type="term" value="C:plasma membrane"/>
    <property type="evidence" value="ECO:0007669"/>
    <property type="project" value="TreeGrafter"/>
</dbReference>
<dbReference type="InterPro" id="IPR051276">
    <property type="entry name" value="Saccharopine_DH-like_oxidrdct"/>
</dbReference>
<comment type="caution">
    <text evidence="4">The sequence shown here is derived from an EMBL/GenBank/DDBJ whole genome shotgun (WGS) entry which is preliminary data.</text>
</comment>
<dbReference type="Gene3D" id="3.40.50.720">
    <property type="entry name" value="NAD(P)-binding Rossmann-like Domain"/>
    <property type="match status" value="1"/>
</dbReference>